<protein>
    <submittedName>
        <fullName evidence="5">Uncharacterized protein</fullName>
    </submittedName>
</protein>
<keyword evidence="1" id="KW-1202">Platelet aggregation activating toxin</keyword>
<evidence type="ECO:0000256" key="1">
    <source>
        <dbReference type="ARBA" id="ARBA00084097"/>
    </source>
</evidence>
<dbReference type="PANTHER" id="PTHR11686">
    <property type="entry name" value="GAMMA GLUTAMYL TRANSPEPTIDASE"/>
    <property type="match status" value="1"/>
</dbReference>
<dbReference type="Gene3D" id="1.10.246.130">
    <property type="match status" value="1"/>
</dbReference>
<sequence>MKINLSRAAKKNLYITLAASVLSAVILGLTLYFVLGNGHTKKIRGSVVTNGVECANIGGSMLEKGGSAADAAIAAMFCESAAMPAANGLGGGFLMTIYEKEKGVTRFLNARETAPKEATQDMFKDESTSQLGPLSVAVPSQLKGIMELYKTYGKLSWKELIQPTIELCREGILVTSYLEGVLEDKLNVIMMNAEMMKIFINPDTGKHYVKGDKFKMPTYAKTLEVISIEGGDALYTGSLVKNFVKDINGIITEEDMKEYKPKWLDPSSNTLLTGDTIYTAPLPGSGNVLSFFLNLLHGFIDKNTKSLTTNQRIVEAMKYAYGKRTLLGDSDEIKDVVKNMSMMSHADDIRKLISDTETSQDPAHYGAVTLQPDDHGTAHISVLAPNGDAISVTSTINLLFGSGIMSPSTGIILNDEMDDFSSTSIVNYYGVPPSPANFIKPGRCPLSSMVPTIVVGKDKNVRMLAGAAGGTKITTSVAMVILKHLWFGMNLQDAINDHRYHHQLFPMAIQMEDTYKTETELIEGLQKIGHNITFAAPDGFSALTSISNNNGDIVAGYDIRRSGSIYYIY</sequence>
<keyword evidence="4" id="KW-0472">Membrane</keyword>
<feature type="binding site" evidence="3">
    <location>
        <position position="111"/>
    </location>
    <ligand>
        <name>L-glutamate</name>
        <dbReference type="ChEBI" id="CHEBI:29985"/>
    </ligand>
</feature>
<evidence type="ECO:0000256" key="4">
    <source>
        <dbReference type="SAM" id="Phobius"/>
    </source>
</evidence>
<accession>A0A9P0FQK3</accession>
<dbReference type="PANTHER" id="PTHR11686:SF72">
    <property type="entry name" value="GAMMA-GLUTAMYL TRANSPEPTIDASE, ISOFORM A"/>
    <property type="match status" value="1"/>
</dbReference>
<dbReference type="FunFam" id="3.60.20.40:FF:000001">
    <property type="entry name" value="Gamma-glutamyltranspeptidase 1"/>
    <property type="match status" value="1"/>
</dbReference>
<dbReference type="InterPro" id="IPR043137">
    <property type="entry name" value="GGT_ssub_C"/>
</dbReference>
<dbReference type="EMBL" id="OV121140">
    <property type="protein sequence ID" value="CAH0564900.1"/>
    <property type="molecule type" value="Genomic_DNA"/>
</dbReference>
<dbReference type="Proteomes" id="UP001154078">
    <property type="component" value="Chromosome 9"/>
</dbReference>
<feature type="binding site" evidence="3">
    <location>
        <begin position="395"/>
        <end position="397"/>
    </location>
    <ligand>
        <name>L-glutamate</name>
        <dbReference type="ChEBI" id="CHEBI:29985"/>
    </ligand>
</feature>
<keyword evidence="1" id="KW-1199">Hemostasis impairing toxin</keyword>
<feature type="binding site" evidence="3">
    <location>
        <position position="470"/>
    </location>
    <ligand>
        <name>L-glutamate</name>
        <dbReference type="ChEBI" id="CHEBI:29985"/>
    </ligand>
</feature>
<dbReference type="GO" id="GO:0005886">
    <property type="term" value="C:plasma membrane"/>
    <property type="evidence" value="ECO:0007669"/>
    <property type="project" value="TreeGrafter"/>
</dbReference>
<evidence type="ECO:0000313" key="6">
    <source>
        <dbReference type="Proteomes" id="UP001154078"/>
    </source>
</evidence>
<gene>
    <name evidence="5" type="ORF">MELIAE_LOCUS13343</name>
</gene>
<dbReference type="FunFam" id="1.10.246.130:FF:000001">
    <property type="entry name" value="Gamma-glutamyltransferase 5 isoform 1"/>
    <property type="match status" value="1"/>
</dbReference>
<keyword evidence="6" id="KW-1185">Reference proteome</keyword>
<organism evidence="5 6">
    <name type="scientific">Brassicogethes aeneus</name>
    <name type="common">Rape pollen beetle</name>
    <name type="synonym">Meligethes aeneus</name>
    <dbReference type="NCBI Taxonomy" id="1431903"/>
    <lineage>
        <taxon>Eukaryota</taxon>
        <taxon>Metazoa</taxon>
        <taxon>Ecdysozoa</taxon>
        <taxon>Arthropoda</taxon>
        <taxon>Hexapoda</taxon>
        <taxon>Insecta</taxon>
        <taxon>Pterygota</taxon>
        <taxon>Neoptera</taxon>
        <taxon>Endopterygota</taxon>
        <taxon>Coleoptera</taxon>
        <taxon>Polyphaga</taxon>
        <taxon>Cucujiformia</taxon>
        <taxon>Nitidulidae</taxon>
        <taxon>Meligethinae</taxon>
        <taxon>Brassicogethes</taxon>
    </lineage>
</organism>
<dbReference type="InterPro" id="IPR000101">
    <property type="entry name" value="GGT_peptidase"/>
</dbReference>
<dbReference type="InterPro" id="IPR029055">
    <property type="entry name" value="Ntn_hydrolases_N"/>
</dbReference>
<dbReference type="Pfam" id="PF01019">
    <property type="entry name" value="G_glu_transpept"/>
    <property type="match status" value="1"/>
</dbReference>
<evidence type="ECO:0000256" key="2">
    <source>
        <dbReference type="PIRSR" id="PIRSR600101-1"/>
    </source>
</evidence>
<feature type="binding site" evidence="3">
    <location>
        <position position="419"/>
    </location>
    <ligand>
        <name>L-glutamate</name>
        <dbReference type="ChEBI" id="CHEBI:29985"/>
    </ligand>
</feature>
<dbReference type="SUPFAM" id="SSF56235">
    <property type="entry name" value="N-terminal nucleophile aminohydrolases (Ntn hydrolases)"/>
    <property type="match status" value="1"/>
</dbReference>
<dbReference type="NCBIfam" id="TIGR00066">
    <property type="entry name" value="g_glut_trans"/>
    <property type="match status" value="1"/>
</dbReference>
<evidence type="ECO:0000256" key="3">
    <source>
        <dbReference type="PIRSR" id="PIRSR600101-2"/>
    </source>
</evidence>
<evidence type="ECO:0000313" key="5">
    <source>
        <dbReference type="EMBL" id="CAH0564900.1"/>
    </source>
</evidence>
<dbReference type="AlphaFoldDB" id="A0A9P0FQK3"/>
<reference evidence="5" key="1">
    <citation type="submission" date="2021-12" db="EMBL/GenBank/DDBJ databases">
        <authorList>
            <person name="King R."/>
        </authorList>
    </citation>
    <scope>NUCLEOTIDE SEQUENCE</scope>
</reference>
<keyword evidence="4" id="KW-1133">Transmembrane helix</keyword>
<dbReference type="GO" id="GO:0006751">
    <property type="term" value="P:glutathione catabolic process"/>
    <property type="evidence" value="ECO:0007669"/>
    <property type="project" value="InterPro"/>
</dbReference>
<name>A0A9P0FQK3_BRAAE</name>
<feature type="binding site" evidence="3">
    <location>
        <begin position="447"/>
        <end position="448"/>
    </location>
    <ligand>
        <name>L-glutamate</name>
        <dbReference type="ChEBI" id="CHEBI:29985"/>
    </ligand>
</feature>
<dbReference type="OrthoDB" id="1081007at2759"/>
<feature type="transmembrane region" description="Helical" evidence="4">
    <location>
        <begin position="12"/>
        <end position="35"/>
    </location>
</feature>
<dbReference type="PRINTS" id="PR01210">
    <property type="entry name" value="GGTRANSPTASE"/>
</dbReference>
<keyword evidence="1" id="KW-0800">Toxin</keyword>
<dbReference type="GO" id="GO:0036374">
    <property type="term" value="F:glutathione hydrolase activity"/>
    <property type="evidence" value="ECO:0007669"/>
    <property type="project" value="InterPro"/>
</dbReference>
<keyword evidence="4" id="KW-0812">Transmembrane</keyword>
<feature type="active site" description="Nucleophile" evidence="2">
    <location>
        <position position="377"/>
    </location>
</feature>
<dbReference type="InterPro" id="IPR043138">
    <property type="entry name" value="GGT_lsub"/>
</dbReference>
<proteinExistence type="predicted"/>
<dbReference type="Gene3D" id="3.60.20.40">
    <property type="match status" value="1"/>
</dbReference>